<gene>
    <name evidence="3" type="ORF">ROR02_31290</name>
</gene>
<dbReference type="PANTHER" id="PTHR13696:SF52">
    <property type="entry name" value="PARA FAMILY PROTEIN CT_582"/>
    <property type="match status" value="1"/>
</dbReference>
<proteinExistence type="predicted"/>
<dbReference type="CDD" id="cd02042">
    <property type="entry name" value="ParAB_family"/>
    <property type="match status" value="1"/>
</dbReference>
<dbReference type="EMBL" id="BJZO01000143">
    <property type="protein sequence ID" value="GEO82998.1"/>
    <property type="molecule type" value="Genomic_DNA"/>
</dbReference>
<organism evidence="3 4">
    <name type="scientific">Pararhodospirillum oryzae</name>
    <dbReference type="NCBI Taxonomy" id="478448"/>
    <lineage>
        <taxon>Bacteria</taxon>
        <taxon>Pseudomonadati</taxon>
        <taxon>Pseudomonadota</taxon>
        <taxon>Alphaproteobacteria</taxon>
        <taxon>Rhodospirillales</taxon>
        <taxon>Rhodospirillaceae</taxon>
        <taxon>Pararhodospirillum</taxon>
    </lineage>
</organism>
<dbReference type="Proteomes" id="UP000321567">
    <property type="component" value="Unassembled WGS sequence"/>
</dbReference>
<dbReference type="AlphaFoldDB" id="A0A512HC18"/>
<dbReference type="InterPro" id="IPR025669">
    <property type="entry name" value="AAA_dom"/>
</dbReference>
<accession>A0A512HC18</accession>
<dbReference type="InterPro" id="IPR027417">
    <property type="entry name" value="P-loop_NTPase"/>
</dbReference>
<dbReference type="Pfam" id="PF13614">
    <property type="entry name" value="AAA_31"/>
    <property type="match status" value="1"/>
</dbReference>
<comment type="caution">
    <text evidence="3">The sequence shown here is derived from an EMBL/GenBank/DDBJ whole genome shotgun (WGS) entry which is preliminary data.</text>
</comment>
<feature type="domain" description="AAA" evidence="2">
    <location>
        <begin position="10"/>
        <end position="181"/>
    </location>
</feature>
<protein>
    <submittedName>
        <fullName evidence="3">Cobyrinic acid a,c-diamide synthase</fullName>
    </submittedName>
</protein>
<dbReference type="OrthoDB" id="9777757at2"/>
<dbReference type="Gene3D" id="3.40.50.300">
    <property type="entry name" value="P-loop containing nucleotide triphosphate hydrolases"/>
    <property type="match status" value="1"/>
</dbReference>
<keyword evidence="4" id="KW-1185">Reference proteome</keyword>
<feature type="region of interest" description="Disordered" evidence="1">
    <location>
        <begin position="260"/>
        <end position="291"/>
    </location>
</feature>
<name>A0A512HC18_9PROT</name>
<dbReference type="SUPFAM" id="SSF52540">
    <property type="entry name" value="P-loop containing nucleoside triphosphate hydrolases"/>
    <property type="match status" value="1"/>
</dbReference>
<evidence type="ECO:0000259" key="2">
    <source>
        <dbReference type="Pfam" id="PF13614"/>
    </source>
</evidence>
<evidence type="ECO:0000313" key="4">
    <source>
        <dbReference type="Proteomes" id="UP000321567"/>
    </source>
</evidence>
<reference evidence="3 4" key="1">
    <citation type="submission" date="2019-07" db="EMBL/GenBank/DDBJ databases">
        <title>Whole genome shotgun sequence of Rhodospirillum oryzae NBRC 107573.</title>
        <authorList>
            <person name="Hosoyama A."/>
            <person name="Uohara A."/>
            <person name="Ohji S."/>
            <person name="Ichikawa N."/>
        </authorList>
    </citation>
    <scope>NUCLEOTIDE SEQUENCE [LARGE SCALE GENOMIC DNA]</scope>
    <source>
        <strain evidence="3 4">NBRC 107573</strain>
    </source>
</reference>
<dbReference type="InterPro" id="IPR050678">
    <property type="entry name" value="DNA_Partitioning_ATPase"/>
</dbReference>
<evidence type="ECO:0000256" key="1">
    <source>
        <dbReference type="SAM" id="MobiDB-lite"/>
    </source>
</evidence>
<dbReference type="RefSeq" id="WP_147165032.1">
    <property type="nucleotide sequence ID" value="NZ_BJZO01000143.1"/>
</dbReference>
<sequence>MTAPPPCPLVVAIANRKGGSGKTTTAVNLAVEWAMRGQRTVLIDLDTQGHAGLGVGLRRRPDPARTVHALFRDGPRARPETLARPTMVENLRLIPADPLFDYGTASRDPGVLRAFLRGPDAPECDWVILDTPPTRDVLLTGALIAAHAVVVPFMPQPLALLGIRQLARVFHDVATGYEQDLRTLALLPVMIDLRLRMHREIMDAVERMFGPGLLLEGIHGSVRLAEAFGLGVPIRRHAPGNRAVEDFRLLADALDGRLRGGRLQTGPDATTYLETPTPPLPHADGSDAPAS</sequence>
<evidence type="ECO:0000313" key="3">
    <source>
        <dbReference type="EMBL" id="GEO82998.1"/>
    </source>
</evidence>
<dbReference type="PANTHER" id="PTHR13696">
    <property type="entry name" value="P-LOOP CONTAINING NUCLEOSIDE TRIPHOSPHATE HYDROLASE"/>
    <property type="match status" value="1"/>
</dbReference>